<sequence length="109" mass="12575">MSLHVQYLRKVTRGEDSYALTVMLETVDEEFSGVLEFPSGVNRKITLVPGIPVMFHMWKQQKLFIYTSDGGCCEFYISNYNLITAYHVRVEVRVRKVAELTPFDYQASA</sequence>
<proteinExistence type="predicted"/>
<dbReference type="Proteomes" id="UP000612362">
    <property type="component" value="Unassembled WGS sequence"/>
</dbReference>
<dbReference type="EMBL" id="BNJF01000001">
    <property type="protein sequence ID" value="GHO44538.1"/>
    <property type="molecule type" value="Genomic_DNA"/>
</dbReference>
<gene>
    <name evidence="1" type="ORF">KSX_27010</name>
</gene>
<evidence type="ECO:0000313" key="2">
    <source>
        <dbReference type="Proteomes" id="UP000612362"/>
    </source>
</evidence>
<accession>A0A8J3I1W0</accession>
<keyword evidence="2" id="KW-1185">Reference proteome</keyword>
<reference evidence="1" key="1">
    <citation type="submission" date="2020-10" db="EMBL/GenBank/DDBJ databases">
        <title>Taxonomic study of unclassified bacteria belonging to the class Ktedonobacteria.</title>
        <authorList>
            <person name="Yabe S."/>
            <person name="Wang C.M."/>
            <person name="Zheng Y."/>
            <person name="Sakai Y."/>
            <person name="Cavaletti L."/>
            <person name="Monciardini P."/>
            <person name="Donadio S."/>
        </authorList>
    </citation>
    <scope>NUCLEOTIDE SEQUENCE</scope>
    <source>
        <strain evidence="1">SOSP1-1</strain>
    </source>
</reference>
<organism evidence="1 2">
    <name type="scientific">Ktedonospora formicarum</name>
    <dbReference type="NCBI Taxonomy" id="2778364"/>
    <lineage>
        <taxon>Bacteria</taxon>
        <taxon>Bacillati</taxon>
        <taxon>Chloroflexota</taxon>
        <taxon>Ktedonobacteria</taxon>
        <taxon>Ktedonobacterales</taxon>
        <taxon>Ktedonobacteraceae</taxon>
        <taxon>Ktedonospora</taxon>
    </lineage>
</organism>
<dbReference type="RefSeq" id="WP_220193921.1">
    <property type="nucleotide sequence ID" value="NZ_BNJF01000001.1"/>
</dbReference>
<comment type="caution">
    <text evidence="1">The sequence shown here is derived from an EMBL/GenBank/DDBJ whole genome shotgun (WGS) entry which is preliminary data.</text>
</comment>
<dbReference type="AlphaFoldDB" id="A0A8J3I1W0"/>
<evidence type="ECO:0000313" key="1">
    <source>
        <dbReference type="EMBL" id="GHO44538.1"/>
    </source>
</evidence>
<name>A0A8J3I1W0_9CHLR</name>
<protein>
    <submittedName>
        <fullName evidence="1">Uncharacterized protein</fullName>
    </submittedName>
</protein>